<dbReference type="EMBL" id="JAWHQM010000038">
    <property type="protein sequence ID" value="KAK5634126.1"/>
    <property type="molecule type" value="Genomic_DNA"/>
</dbReference>
<feature type="region of interest" description="Disordered" evidence="1">
    <location>
        <begin position="332"/>
        <end position="393"/>
    </location>
</feature>
<feature type="compositionally biased region" description="Polar residues" evidence="1">
    <location>
        <begin position="283"/>
        <end position="293"/>
    </location>
</feature>
<feature type="compositionally biased region" description="Polar residues" evidence="1">
    <location>
        <begin position="301"/>
        <end position="315"/>
    </location>
</feature>
<organism evidence="2 3">
    <name type="scientific">Xylaria bambusicola</name>
    <dbReference type="NCBI Taxonomy" id="326684"/>
    <lineage>
        <taxon>Eukaryota</taxon>
        <taxon>Fungi</taxon>
        <taxon>Dikarya</taxon>
        <taxon>Ascomycota</taxon>
        <taxon>Pezizomycotina</taxon>
        <taxon>Sordariomycetes</taxon>
        <taxon>Xylariomycetidae</taxon>
        <taxon>Xylariales</taxon>
        <taxon>Xylariaceae</taxon>
        <taxon>Xylaria</taxon>
    </lineage>
</organism>
<evidence type="ECO:0000313" key="2">
    <source>
        <dbReference type="EMBL" id="KAK5634126.1"/>
    </source>
</evidence>
<dbReference type="Proteomes" id="UP001305414">
    <property type="component" value="Unassembled WGS sequence"/>
</dbReference>
<evidence type="ECO:0000256" key="1">
    <source>
        <dbReference type="SAM" id="MobiDB-lite"/>
    </source>
</evidence>
<feature type="region of interest" description="Disordered" evidence="1">
    <location>
        <begin position="585"/>
        <end position="661"/>
    </location>
</feature>
<feature type="region of interest" description="Disordered" evidence="1">
    <location>
        <begin position="466"/>
        <end position="493"/>
    </location>
</feature>
<feature type="region of interest" description="Disordered" evidence="1">
    <location>
        <begin position="1"/>
        <end position="316"/>
    </location>
</feature>
<feature type="region of interest" description="Disordered" evidence="1">
    <location>
        <begin position="421"/>
        <end position="453"/>
    </location>
</feature>
<feature type="compositionally biased region" description="Basic and acidic residues" evidence="1">
    <location>
        <begin position="592"/>
        <end position="603"/>
    </location>
</feature>
<name>A0AAN7UWA9_9PEZI</name>
<feature type="compositionally biased region" description="Polar residues" evidence="1">
    <location>
        <begin position="129"/>
        <end position="146"/>
    </location>
</feature>
<evidence type="ECO:0000313" key="3">
    <source>
        <dbReference type="Proteomes" id="UP001305414"/>
    </source>
</evidence>
<sequence>MSDSKSQNSRRAQHAPTRSPSRPVGFDDDSQWELARNRGNASAPAVDIDKPLPPIPRVEQRTVGNNEQPTSSGPHYGRSSTEHHDFAVTHDDRAQVPNISASHLKPAEGLRPSQRFAILRPETPFQGATGDSSPSKDPNGSNNEVQSAGRVEQYTAAKPTTSSKIKSEHANNGDDKPDPFHPAVLRPGHAARSTTMREQGTKPIPEHSGSSGSRPQKAYYSQASCYDQTATRPVAKYPAYRPPRSGVKQRPRGHVVRSAVSLYDAPSTHYKDADENDDDARSVYSSATYSCTPRRTDYGLSPSQGSRPTRSNDISSLRAVTYADGVPFEIVSAPISPIPSPTPTAAPTPIAPSPAPSRGRGRQISTASTRTQSRSPSPAYGALTPHRPRQTQPSFFERAQARLENSVNERLVKAGLRAPPSFNVLGVEKSPSSSSSMLQEYHNATPSPSSAEVSWRARIERLQKWSEQPPMLAPLPQKQQRKDSWEISSESEAELMSRNAIPSDVVRKRPNLRINTAVSDDAAVGVAQSQEQSKHFIPCKLVGDANSIASTQYSDDSLFLGRSIQRQENSSFFASEYAQKRAAKMAKSQTTEFRRGEAAESKKTQSSPLLSREQLQFAALPSPMEDLGKPFPFDDRRDLPSQTQKRALVKKKGTQLRKPTA</sequence>
<feature type="compositionally biased region" description="Basic and acidic residues" evidence="1">
    <location>
        <begin position="80"/>
        <end position="94"/>
    </location>
</feature>
<gene>
    <name evidence="2" type="ORF">RRF57_009840</name>
</gene>
<accession>A0AAN7UWA9</accession>
<feature type="compositionally biased region" description="Basic residues" evidence="1">
    <location>
        <begin position="647"/>
        <end position="661"/>
    </location>
</feature>
<feature type="compositionally biased region" description="Polar residues" evidence="1">
    <location>
        <begin position="62"/>
        <end position="73"/>
    </location>
</feature>
<feature type="compositionally biased region" description="Pro residues" evidence="1">
    <location>
        <begin position="336"/>
        <end position="355"/>
    </location>
</feature>
<feature type="compositionally biased region" description="Basic and acidic residues" evidence="1">
    <location>
        <begin position="165"/>
        <end position="179"/>
    </location>
</feature>
<dbReference type="AlphaFoldDB" id="A0AAN7UWA9"/>
<protein>
    <submittedName>
        <fullName evidence="2">Uncharacterized protein</fullName>
    </submittedName>
</protein>
<feature type="compositionally biased region" description="Polar residues" evidence="1">
    <location>
        <begin position="430"/>
        <end position="452"/>
    </location>
</feature>
<feature type="compositionally biased region" description="Polar residues" evidence="1">
    <location>
        <begin position="208"/>
        <end position="231"/>
    </location>
</feature>
<feature type="compositionally biased region" description="Polar residues" evidence="1">
    <location>
        <begin position="363"/>
        <end position="376"/>
    </location>
</feature>
<proteinExistence type="predicted"/>
<feature type="compositionally biased region" description="Basic and acidic residues" evidence="1">
    <location>
        <begin position="626"/>
        <end position="639"/>
    </location>
</feature>
<keyword evidence="3" id="KW-1185">Reference proteome</keyword>
<reference evidence="2 3" key="1">
    <citation type="submission" date="2023-10" db="EMBL/GenBank/DDBJ databases">
        <title>Draft genome sequence of Xylaria bambusicola isolate GMP-LS, the root and basal stem rot pathogen of sugarcane in Indonesia.</title>
        <authorList>
            <person name="Selvaraj P."/>
            <person name="Muralishankar V."/>
            <person name="Muruganantham S."/>
            <person name="Sp S."/>
            <person name="Haryani S."/>
            <person name="Lau K.J.X."/>
            <person name="Naqvi N.I."/>
        </authorList>
    </citation>
    <scope>NUCLEOTIDE SEQUENCE [LARGE SCALE GENOMIC DNA]</scope>
    <source>
        <strain evidence="2">GMP-LS</strain>
    </source>
</reference>
<feature type="compositionally biased region" description="Polar residues" evidence="1">
    <location>
        <begin position="1"/>
        <end position="20"/>
    </location>
</feature>
<comment type="caution">
    <text evidence="2">The sequence shown here is derived from an EMBL/GenBank/DDBJ whole genome shotgun (WGS) entry which is preliminary data.</text>
</comment>